<accession>A0A1H1GCG2</accession>
<feature type="transmembrane region" description="Helical" evidence="2">
    <location>
        <begin position="226"/>
        <end position="249"/>
    </location>
</feature>
<reference evidence="4" key="1">
    <citation type="submission" date="2016-10" db="EMBL/GenBank/DDBJ databases">
        <authorList>
            <person name="Varghese N."/>
            <person name="Submissions S."/>
        </authorList>
    </citation>
    <scope>NUCLEOTIDE SEQUENCE [LARGE SCALE GENOMIC DNA]</scope>
    <source>
        <strain evidence="4">DSM 45459</strain>
    </source>
</reference>
<gene>
    <name evidence="3" type="ORF">SAMN04489718_3561</name>
</gene>
<feature type="transmembrane region" description="Helical" evidence="2">
    <location>
        <begin position="147"/>
        <end position="171"/>
    </location>
</feature>
<feature type="compositionally biased region" description="Low complexity" evidence="1">
    <location>
        <begin position="41"/>
        <end position="57"/>
    </location>
</feature>
<dbReference type="EMBL" id="FNKO01000002">
    <property type="protein sequence ID" value="SDR10779.1"/>
    <property type="molecule type" value="Genomic_DNA"/>
</dbReference>
<proteinExistence type="predicted"/>
<feature type="region of interest" description="Disordered" evidence="1">
    <location>
        <begin position="1"/>
        <end position="57"/>
    </location>
</feature>
<keyword evidence="2" id="KW-1133">Transmembrane helix</keyword>
<dbReference type="STRING" id="995062.SAMN04489718_3561"/>
<keyword evidence="2" id="KW-0472">Membrane</keyword>
<keyword evidence="2" id="KW-0812">Transmembrane</keyword>
<sequence length="263" mass="28563">MDTPGPGFYCLRVTSPQNPWQQDPSQQPGYQSGTPSGGFPQQGYPQQPYQQQPYPQQGYQQQGYQQGVYGANPYAAPPMQGGELAATHRPTTINVAFWIAIIAPIVVTLLTAGAMFSVTQMIDDIVANADIETTSPNSPDPASVANAAVMVMYGFVIFLYAVLTGLWILFGFKMRAGRNWARITLTVFAGIWILFMLPSLFGSGLTSMNSTTVQGEQVDLDQPASLVALNISAGAVSVIAMIAFLVLVWMRPSNWFFKAVRHG</sequence>
<feature type="transmembrane region" description="Helical" evidence="2">
    <location>
        <begin position="183"/>
        <end position="206"/>
    </location>
</feature>
<dbReference type="AlphaFoldDB" id="A0A1H1GCG2"/>
<feature type="transmembrane region" description="Helical" evidence="2">
    <location>
        <begin position="95"/>
        <end position="116"/>
    </location>
</feature>
<feature type="compositionally biased region" description="Polar residues" evidence="1">
    <location>
        <begin position="14"/>
        <end position="34"/>
    </location>
</feature>
<evidence type="ECO:0000256" key="1">
    <source>
        <dbReference type="SAM" id="MobiDB-lite"/>
    </source>
</evidence>
<name>A0A1H1GCG2_9ACTN</name>
<protein>
    <submittedName>
        <fullName evidence="3">Uncharacterized protein</fullName>
    </submittedName>
</protein>
<evidence type="ECO:0000256" key="2">
    <source>
        <dbReference type="SAM" id="Phobius"/>
    </source>
</evidence>
<keyword evidence="4" id="KW-1185">Reference proteome</keyword>
<evidence type="ECO:0000313" key="3">
    <source>
        <dbReference type="EMBL" id="SDR10779.1"/>
    </source>
</evidence>
<organism evidence="3 4">
    <name type="scientific">Actinopolyspora saharensis</name>
    <dbReference type="NCBI Taxonomy" id="995062"/>
    <lineage>
        <taxon>Bacteria</taxon>
        <taxon>Bacillati</taxon>
        <taxon>Actinomycetota</taxon>
        <taxon>Actinomycetes</taxon>
        <taxon>Actinopolysporales</taxon>
        <taxon>Actinopolysporaceae</taxon>
        <taxon>Actinopolyspora</taxon>
    </lineage>
</organism>
<dbReference type="Proteomes" id="UP000199301">
    <property type="component" value="Unassembled WGS sequence"/>
</dbReference>
<evidence type="ECO:0000313" key="4">
    <source>
        <dbReference type="Proteomes" id="UP000199301"/>
    </source>
</evidence>